<dbReference type="RefSeq" id="XP_019330963.1">
    <property type="nucleotide sequence ID" value="XM_019475418.1"/>
</dbReference>
<evidence type="ECO:0000313" key="3">
    <source>
        <dbReference type="Proteomes" id="UP000000559"/>
    </source>
</evidence>
<dbReference type="OrthoDB" id="4019681at2759"/>
<keyword evidence="3" id="KW-1185">Reference proteome</keyword>
<name>A0A1D8PNF0_CANAL</name>
<reference evidence="2 3" key="2">
    <citation type="journal article" date="2007" name="Genome Biol.">
        <title>Assembly of the Candida albicans genome into sixteen supercontigs aligned on the eight chromosomes.</title>
        <authorList>
            <person name="van het Hoog M."/>
            <person name="Rast T.J."/>
            <person name="Martchenko M."/>
            <person name="Grindle S."/>
            <person name="Dignard D."/>
            <person name="Hogues H."/>
            <person name="Cuomo C."/>
            <person name="Berriman M."/>
            <person name="Scherer S."/>
            <person name="Magee B.B."/>
            <person name="Whiteway M."/>
            <person name="Chibana H."/>
            <person name="Nantel A."/>
            <person name="Magee P.T."/>
        </authorList>
    </citation>
    <scope>GENOME REANNOTATION</scope>
    <source>
        <strain evidence="3">SC5314 / ATCC MYA-2876</strain>
    </source>
</reference>
<reference evidence="2 3" key="1">
    <citation type="journal article" date="2004" name="Proc. Natl. Acad. Sci. U.S.A.">
        <title>The diploid genome sequence of Candida albicans.</title>
        <authorList>
            <person name="Jones T."/>
            <person name="Federspiel N.A."/>
            <person name="Chibana H."/>
            <person name="Dungan J."/>
            <person name="Kalman S."/>
            <person name="Magee B.B."/>
            <person name="Newport G."/>
            <person name="Thorstenson Y.R."/>
            <person name="Agabian N."/>
            <person name="Magee P.T."/>
            <person name="Davis R.W."/>
            <person name="Scherer S."/>
        </authorList>
    </citation>
    <scope>NUCLEOTIDE SEQUENCE [LARGE SCALE GENOMIC DNA]</scope>
    <source>
        <strain evidence="3">SC5314 / ATCC MYA-2876</strain>
    </source>
</reference>
<protein>
    <submittedName>
        <fullName evidence="2">Uncharacterized protein</fullName>
    </submittedName>
</protein>
<dbReference type="EMBL" id="CP017627">
    <property type="protein sequence ID" value="AOW29657.1"/>
    <property type="molecule type" value="Genomic_DNA"/>
</dbReference>
<organism evidence="2 3">
    <name type="scientific">Candida albicans (strain SC5314 / ATCC MYA-2876)</name>
    <name type="common">Yeast</name>
    <dbReference type="NCBI Taxonomy" id="237561"/>
    <lineage>
        <taxon>Eukaryota</taxon>
        <taxon>Fungi</taxon>
        <taxon>Dikarya</taxon>
        <taxon>Ascomycota</taxon>
        <taxon>Saccharomycotina</taxon>
        <taxon>Pichiomycetes</taxon>
        <taxon>Debaryomycetaceae</taxon>
        <taxon>Candida/Lodderomyces clade</taxon>
        <taxon>Candida</taxon>
    </lineage>
</organism>
<dbReference type="KEGG" id="cal:CAALFM_C502310CA"/>
<dbReference type="InParanoid" id="A0A1D8PNF0"/>
<evidence type="ECO:0000313" key="1">
    <source>
        <dbReference type="CGD" id="CAL0000192342"/>
    </source>
</evidence>
<accession>A0A1D8PNF0</accession>
<dbReference type="AlphaFoldDB" id="A0A1D8PNF0"/>
<sequence>MIETLKINRSTSIALHDLIQIKPVRVSLSGPIPYELNAVKYTVKCENPISKSNTGFKNTIRRTHWYPDITINSTYNIKDLQLEFIESYLPPPFQSLQSEMKKWRHLDFKVDIPMIVHPSHKRLLIHAPPKWSLPDSIDLFDVSRDNLSSHIPKHSIPEREVLLIEDKSASSKYFCQHQFLFTPPQPCINRMRYHTWAYNDSSLATPCTEDITQYLLDQNRVTESGKYLVLPVACPNIKMKNSPATTISQFIFSHLKLEKHNWKLPSHVLIENMSWNPFKVDVANFVDKYLMETITRKKSFMTTIDKTIISSVQMVLLPKTTATFPKISKIESSHELKPVNIRDSKRNNTPTKSDGLTNTQIQTNIATYHNDTDIMNELISSRKRKRKKLGTVSNVVLPPEISTLSFVEPKTPPQHNETTEETQNCAELSISTNKSAFAATQHIIINETLWDTNNQLAKSLSDVVHIFEMKIKLPIDIIVNVTTGIYCTSSDYLLQSDGHCEFLILKTLLLLKKHFHSLFVFATVSTPIFLKHSTEKIQKLQVLCMSLNIKLFLIPPHDLIVWILQVLRVEGPEKSSRFIDTDNPDGNFLSECGLSYFQVNQVLQRCSFNEFLVMDTKEKINQFREIVTSELIYQLESILSQEL</sequence>
<dbReference type="CGD" id="CAL0000192342">
    <property type="gene designation" value="orf19.11714"/>
</dbReference>
<evidence type="ECO:0000313" key="2">
    <source>
        <dbReference type="EMBL" id="AOW29657.1"/>
    </source>
</evidence>
<dbReference type="Proteomes" id="UP000000559">
    <property type="component" value="Chromosome 5"/>
</dbReference>
<gene>
    <name evidence="2" type="ordered locus">CAALFM_C502310CA</name>
    <name evidence="1" type="ordered locus">orf19.11714</name>
</gene>
<proteinExistence type="predicted"/>
<dbReference type="VEuPathDB" id="FungiDB:C5_02310C_A"/>
<reference evidence="2 3" key="3">
    <citation type="journal article" date="2013" name="Genome Biol.">
        <title>Assembly of a phased diploid Candida albicans genome facilitates allele-specific measurements and provides a simple model for repeat and indel structure.</title>
        <authorList>
            <person name="Muzzey D."/>
            <person name="Schwartz K."/>
            <person name="Weissman J.S."/>
            <person name="Sherlock G."/>
        </authorList>
    </citation>
    <scope>NUCLEOTIDE SEQUENCE [LARGE SCALE GENOMIC DNA]</scope>
    <source>
        <strain evidence="3">SC5314 / ATCC MYA-2876</strain>
    </source>
</reference>
<dbReference type="GeneID" id="3637787"/>